<dbReference type="OrthoDB" id="1650at2759"/>
<dbReference type="Pfam" id="PF14382">
    <property type="entry name" value="ECR1_N"/>
    <property type="match status" value="1"/>
</dbReference>
<evidence type="ECO:0000259" key="8">
    <source>
        <dbReference type="Pfam" id="PF15985"/>
    </source>
</evidence>
<dbReference type="FunFam" id="2.40.50.140:FF:000038">
    <property type="entry name" value="Exosome complex component RRP4"/>
    <property type="match status" value="1"/>
</dbReference>
<dbReference type="Proteomes" id="UP001652625">
    <property type="component" value="Chromosome 02"/>
</dbReference>
<keyword evidence="11" id="KW-1185">Reference proteome</keyword>
<dbReference type="GO" id="GO:0034475">
    <property type="term" value="P:U4 snRNA 3'-end processing"/>
    <property type="evidence" value="ECO:0007669"/>
    <property type="project" value="TreeGrafter"/>
</dbReference>
<dbReference type="AlphaFoldDB" id="T2ME10"/>
<dbReference type="PANTHER" id="PTHR21321">
    <property type="entry name" value="PNAS-3 RELATED"/>
    <property type="match status" value="1"/>
</dbReference>
<evidence type="ECO:0000256" key="6">
    <source>
        <dbReference type="ARBA" id="ARBA00023242"/>
    </source>
</evidence>
<dbReference type="InterPro" id="IPR026699">
    <property type="entry name" value="Exosome_RNA_bind1/RRP40/RRP4"/>
</dbReference>
<dbReference type="InterPro" id="IPR004088">
    <property type="entry name" value="KH_dom_type_1"/>
</dbReference>
<dbReference type="RefSeq" id="XP_002163222.1">
    <property type="nucleotide sequence ID" value="XM_002163186.3"/>
</dbReference>
<dbReference type="Gene3D" id="2.40.50.140">
    <property type="entry name" value="Nucleic acid-binding proteins"/>
    <property type="match status" value="1"/>
</dbReference>
<name>T2ME10_HYDVU</name>
<dbReference type="Pfam" id="PF21266">
    <property type="entry name" value="S1_RRP4"/>
    <property type="match status" value="1"/>
</dbReference>
<dbReference type="SUPFAM" id="SSF110324">
    <property type="entry name" value="Ribosomal L27 protein-like"/>
    <property type="match status" value="1"/>
</dbReference>
<feature type="domain" description="K Homology" evidence="8">
    <location>
        <begin position="169"/>
        <end position="206"/>
    </location>
</feature>
<dbReference type="GO" id="GO:0003723">
    <property type="term" value="F:RNA binding"/>
    <property type="evidence" value="ECO:0007669"/>
    <property type="project" value="UniProtKB-KW"/>
</dbReference>
<dbReference type="InterPro" id="IPR048565">
    <property type="entry name" value="S1_RRP4"/>
</dbReference>
<feature type="domain" description="RRP4 S1" evidence="9">
    <location>
        <begin position="75"/>
        <end position="147"/>
    </location>
</feature>
<accession>T2ME10</accession>
<dbReference type="GO" id="GO:0071034">
    <property type="term" value="P:CUT catabolic process"/>
    <property type="evidence" value="ECO:0007669"/>
    <property type="project" value="TreeGrafter"/>
</dbReference>
<evidence type="ECO:0000256" key="1">
    <source>
        <dbReference type="ARBA" id="ARBA00004123"/>
    </source>
</evidence>
<evidence type="ECO:0000256" key="5">
    <source>
        <dbReference type="ARBA" id="ARBA00022884"/>
    </source>
</evidence>
<evidence type="ECO:0000313" key="10">
    <source>
        <dbReference type="EMBL" id="CDG70135.1"/>
    </source>
</evidence>
<gene>
    <name evidence="10" type="primary">EXOSC2</name>
    <name evidence="12" type="synonym">LOC100197754</name>
</gene>
<reference evidence="11 12" key="2">
    <citation type="submission" date="2025-05" db="UniProtKB">
        <authorList>
            <consortium name="RefSeq"/>
        </authorList>
    </citation>
    <scope>NUCLEOTIDE SEQUENCE [LARGE SCALE GENOMIC DNA]</scope>
</reference>
<evidence type="ECO:0000313" key="11">
    <source>
        <dbReference type="Proteomes" id="UP001652625"/>
    </source>
</evidence>
<dbReference type="GO" id="GO:0071038">
    <property type="term" value="P:TRAMP-dependent tRNA surveillance pathway"/>
    <property type="evidence" value="ECO:0007669"/>
    <property type="project" value="TreeGrafter"/>
</dbReference>
<dbReference type="InterPro" id="IPR012340">
    <property type="entry name" value="NA-bd_OB-fold"/>
</dbReference>
<dbReference type="InterPro" id="IPR025721">
    <property type="entry name" value="Exosome_cplx_N_dom"/>
</dbReference>
<reference evidence="10" key="1">
    <citation type="journal article" date="2013" name="Genome Biol. Evol.">
        <title>Punctuated emergences of genetic and phenotypic innovations in eumetazoan, bilaterian, euteleostome, and hominidae ancestors.</title>
        <authorList>
            <person name="Wenger Y."/>
            <person name="Galliot B."/>
        </authorList>
    </citation>
    <scope>NUCLEOTIDE SEQUENCE</scope>
    <source>
        <tissue evidence="10">Whole animals</tissue>
    </source>
</reference>
<comment type="subcellular location">
    <subcellularLocation>
        <location evidence="1">Nucleus</location>
    </subcellularLocation>
</comment>
<dbReference type="SUPFAM" id="SSF54791">
    <property type="entry name" value="Eukaryotic type KH-domain (KH-domain type I)"/>
    <property type="match status" value="1"/>
</dbReference>
<dbReference type="RefSeq" id="XP_065646358.1">
    <property type="nucleotide sequence ID" value="XM_065790286.1"/>
</dbReference>
<evidence type="ECO:0000256" key="4">
    <source>
        <dbReference type="ARBA" id="ARBA00022835"/>
    </source>
</evidence>
<dbReference type="InterPro" id="IPR036612">
    <property type="entry name" value="KH_dom_type_1_sf"/>
</dbReference>
<keyword evidence="3" id="KW-0698">rRNA processing</keyword>
<dbReference type="GO" id="GO:0000177">
    <property type="term" value="C:cytoplasmic exosome (RNase complex)"/>
    <property type="evidence" value="ECO:0007669"/>
    <property type="project" value="TreeGrafter"/>
</dbReference>
<dbReference type="EMBL" id="HAAD01003903">
    <property type="protein sequence ID" value="CDG70135.1"/>
    <property type="molecule type" value="mRNA"/>
</dbReference>
<keyword evidence="6" id="KW-0539">Nucleus</keyword>
<dbReference type="GO" id="GO:0071035">
    <property type="term" value="P:nuclear polyadenylation-dependent rRNA catabolic process"/>
    <property type="evidence" value="ECO:0007669"/>
    <property type="project" value="TreeGrafter"/>
</dbReference>
<sequence length="291" mass="32474">MSVDISLPRQRATLAAYVSSEDRHFVVPGEVITDDAGFMKGHGTYADNANRLAASVVGVVERVNKLISVKPFKTRYNGEVGDVIVGRITEVNQKRWRVDTNARLNSVLLLSAVNLPGGELRRRSTKDELLMREYLIEGDLVVAEVQSIFADGSLSLHTRNLKYGKLPQGTILKVSPSLVKRCKTHMHSLPCGATLILGNNGYIWIGPLMSAESDLSSRSAQRITIQRSDREVIARLRNCITILASYGVQLYDTSVNYIYEESFKYSVKELLQLENQEDIVDAARRKLAQHL</sequence>
<keyword evidence="5" id="KW-0694">RNA-binding</keyword>
<dbReference type="SUPFAM" id="SSF50249">
    <property type="entry name" value="Nucleic acid-binding proteins"/>
    <property type="match status" value="1"/>
</dbReference>
<protein>
    <submittedName>
        <fullName evidence="10 12">Exosome complex component RRP4</fullName>
    </submittedName>
</protein>
<organism evidence="10">
    <name type="scientific">Hydra vulgaris</name>
    <name type="common">Hydra</name>
    <name type="synonym">Hydra attenuata</name>
    <dbReference type="NCBI Taxonomy" id="6087"/>
    <lineage>
        <taxon>Eukaryota</taxon>
        <taxon>Metazoa</taxon>
        <taxon>Cnidaria</taxon>
        <taxon>Hydrozoa</taxon>
        <taxon>Hydroidolina</taxon>
        <taxon>Anthoathecata</taxon>
        <taxon>Aplanulata</taxon>
        <taxon>Hydridae</taxon>
        <taxon>Hydra</taxon>
    </lineage>
</organism>
<comment type="similarity">
    <text evidence="2">Belongs to the RRP4 family.</text>
</comment>
<dbReference type="GO" id="GO:0071051">
    <property type="term" value="P:poly(A)-dependent snoRNA 3'-end processing"/>
    <property type="evidence" value="ECO:0007669"/>
    <property type="project" value="TreeGrafter"/>
</dbReference>
<evidence type="ECO:0000256" key="3">
    <source>
        <dbReference type="ARBA" id="ARBA00022552"/>
    </source>
</evidence>
<dbReference type="CDD" id="cd05789">
    <property type="entry name" value="S1_Rrp4"/>
    <property type="match status" value="1"/>
</dbReference>
<feature type="domain" description="Exosome complex component N-terminal" evidence="7">
    <location>
        <begin position="25"/>
        <end position="63"/>
    </location>
</feature>
<dbReference type="PANTHER" id="PTHR21321:SF4">
    <property type="entry name" value="EXOSOME COMPLEX COMPONENT RRP4"/>
    <property type="match status" value="1"/>
</dbReference>
<evidence type="ECO:0000313" key="12">
    <source>
        <dbReference type="RefSeq" id="XP_065646358.1"/>
    </source>
</evidence>
<dbReference type="Pfam" id="PF15985">
    <property type="entry name" value="KH_6"/>
    <property type="match status" value="1"/>
</dbReference>
<dbReference type="GO" id="GO:0000176">
    <property type="term" value="C:nuclear exosome (RNase complex)"/>
    <property type="evidence" value="ECO:0007669"/>
    <property type="project" value="TreeGrafter"/>
</dbReference>
<dbReference type="Gene3D" id="2.40.50.100">
    <property type="match status" value="1"/>
</dbReference>
<keyword evidence="4" id="KW-0271">Exosome</keyword>
<dbReference type="CDD" id="cd22525">
    <property type="entry name" value="KH-I_Rrp4_eukar"/>
    <property type="match status" value="1"/>
</dbReference>
<proteinExistence type="evidence at transcript level"/>
<dbReference type="OMA" id="GVNGFIW"/>
<dbReference type="GeneID" id="100197754"/>
<dbReference type="KEGG" id="hmg:100197754"/>
<dbReference type="GO" id="GO:0000467">
    <property type="term" value="P:exonucleolytic trimming to generate mature 3'-end of 5.8S rRNA from tricistronic rRNA transcript (SSU-rRNA, 5.8S rRNA, LSU-rRNA)"/>
    <property type="evidence" value="ECO:0007669"/>
    <property type="project" value="TreeGrafter"/>
</dbReference>
<evidence type="ECO:0000259" key="9">
    <source>
        <dbReference type="Pfam" id="PF21266"/>
    </source>
</evidence>
<evidence type="ECO:0000259" key="7">
    <source>
        <dbReference type="Pfam" id="PF14382"/>
    </source>
</evidence>
<evidence type="ECO:0000256" key="2">
    <source>
        <dbReference type="ARBA" id="ARBA00009155"/>
    </source>
</evidence>